<evidence type="ECO:0000313" key="5">
    <source>
        <dbReference type="WBParaSite" id="SSLN_0000883001-mRNA-1"/>
    </source>
</evidence>
<name>A0A183SW97_SCHSO</name>
<dbReference type="EMBL" id="UYSU01034685">
    <property type="protein sequence ID" value="VDL94880.1"/>
    <property type="molecule type" value="Genomic_DNA"/>
</dbReference>
<feature type="region of interest" description="Disordered" evidence="1">
    <location>
        <begin position="515"/>
        <end position="541"/>
    </location>
</feature>
<dbReference type="InterPro" id="IPR036767">
    <property type="entry name" value="ApaG_sf"/>
</dbReference>
<protein>
    <submittedName>
        <fullName evidence="5">ApaG domain-containing protein</fullName>
    </submittedName>
</protein>
<dbReference type="WBParaSite" id="SSLN_0000883001-mRNA-1">
    <property type="protein sequence ID" value="SSLN_0000883001-mRNA-1"/>
    <property type="gene ID" value="SSLN_0000883001"/>
</dbReference>
<reference evidence="5" key="1">
    <citation type="submission" date="2016-06" db="UniProtKB">
        <authorList>
            <consortium name="WormBaseParasite"/>
        </authorList>
    </citation>
    <scope>IDENTIFICATION</scope>
</reference>
<evidence type="ECO:0000259" key="2">
    <source>
        <dbReference type="PROSITE" id="PS51087"/>
    </source>
</evidence>
<dbReference type="PROSITE" id="PS51087">
    <property type="entry name" value="APAG"/>
    <property type="match status" value="1"/>
</dbReference>
<dbReference type="PANTHER" id="PTHR14289">
    <property type="entry name" value="F-BOX ONLY PROTEIN 3"/>
    <property type="match status" value="1"/>
</dbReference>
<sequence>MGRSAAMLAKSSVGFLCRFTFKKANFSSFLRSKYWFVFFYFGALDACSLDPIGQALPVQERMYEPGQLIINRLFGYRGIILNSWKATLFDRNVVNDEQPTAFDPSTTSQGKGRPIYAYTVLADTHDLELCNSSLKSGITFLPDDQVALNTIYIVSGMDYAFHDDIIPYICKEPTPFKNEYFREFMHFDPDRAPHFFPTDNLRRWLQSRWQSLEVKTVHRETTEGLRTTVVPFLMGRQKFRWRYLIRLENLTDEAVQLRERFWKVFSVTGSLESVNGKGVVGVQPLLRPDNPVFQYHSHVQVPVPWAHMWGSFRLDKADGGTVDVKIPPFPLCDKEQWPTEDIPLLCACSPKYTAKFVFRVEAESVSDFRWVLPPGREAHLILQNTEIKQTLLNRKEFTGLDLTPMQRRELQAKATQPKQDVRHTVSSVESQAGNCNAANYNAKRITQQPSKSTIRRHFARDVAEICHEVTEEVERYILKLKRAKINEEGTSAPSSDRTCMDVPLDTDESLLWSSAVEPTDDSEEYSNSSSEEVEISAESCTSSQTSIRDRVREWAIESNIAHSHLRTVLAIGSSQYSTPTHSLSTLNRKLNIKAKRQLWIMGMLHRLMSRQRTHDLIQGGSRTAPIEQGFHMPANPVTQLIASRAAYQQLNAQLLEPSFRKELVSNRHLLTF</sequence>
<evidence type="ECO:0000256" key="1">
    <source>
        <dbReference type="SAM" id="MobiDB-lite"/>
    </source>
</evidence>
<dbReference type="Proteomes" id="UP000275846">
    <property type="component" value="Unassembled WGS sequence"/>
</dbReference>
<dbReference type="InterPro" id="IPR011722">
    <property type="entry name" value="Hemimethylated_DNA-bd_dom"/>
</dbReference>
<dbReference type="SMART" id="SM00992">
    <property type="entry name" value="YccV-like"/>
    <property type="match status" value="1"/>
</dbReference>
<dbReference type="AlphaFoldDB" id="A0A183SW97"/>
<gene>
    <name evidence="3" type="ORF">SSLN_LOCUS8495</name>
</gene>
<dbReference type="GO" id="GO:0070987">
    <property type="term" value="P:error-free translesion synthesis"/>
    <property type="evidence" value="ECO:0007669"/>
    <property type="project" value="TreeGrafter"/>
</dbReference>
<organism evidence="5">
    <name type="scientific">Schistocephalus solidus</name>
    <name type="common">Tapeworm</name>
    <dbReference type="NCBI Taxonomy" id="70667"/>
    <lineage>
        <taxon>Eukaryota</taxon>
        <taxon>Metazoa</taxon>
        <taxon>Spiralia</taxon>
        <taxon>Lophotrochozoa</taxon>
        <taxon>Platyhelminthes</taxon>
        <taxon>Cestoda</taxon>
        <taxon>Eucestoda</taxon>
        <taxon>Diphyllobothriidea</taxon>
        <taxon>Diphyllobothriidae</taxon>
        <taxon>Schistocephalus</taxon>
    </lineage>
</organism>
<dbReference type="SUPFAM" id="SSF110069">
    <property type="entry name" value="ApaG-like"/>
    <property type="match status" value="1"/>
</dbReference>
<dbReference type="OrthoDB" id="5913487at2759"/>
<keyword evidence="4" id="KW-1185">Reference proteome</keyword>
<dbReference type="STRING" id="70667.A0A183SW97"/>
<proteinExistence type="predicted"/>
<dbReference type="Pfam" id="PF04379">
    <property type="entry name" value="DUF525"/>
    <property type="match status" value="1"/>
</dbReference>
<dbReference type="GO" id="GO:0005634">
    <property type="term" value="C:nucleus"/>
    <property type="evidence" value="ECO:0007669"/>
    <property type="project" value="TreeGrafter"/>
</dbReference>
<reference evidence="3 4" key="2">
    <citation type="submission" date="2018-11" db="EMBL/GenBank/DDBJ databases">
        <authorList>
            <consortium name="Pathogen Informatics"/>
        </authorList>
    </citation>
    <scope>NUCLEOTIDE SEQUENCE [LARGE SCALE GENOMIC DNA]</scope>
    <source>
        <strain evidence="3 4">NST_G2</strain>
    </source>
</reference>
<dbReference type="PANTHER" id="PTHR14289:SF16">
    <property type="entry name" value="POLYMERASE DELTA-INTERACTING PROTEIN 2"/>
    <property type="match status" value="1"/>
</dbReference>
<dbReference type="InterPro" id="IPR007474">
    <property type="entry name" value="ApaG_domain"/>
</dbReference>
<dbReference type="Gene3D" id="2.60.40.1470">
    <property type="entry name" value="ApaG domain"/>
    <property type="match status" value="1"/>
</dbReference>
<dbReference type="GO" id="GO:0003677">
    <property type="term" value="F:DNA binding"/>
    <property type="evidence" value="ECO:0007669"/>
    <property type="project" value="InterPro"/>
</dbReference>
<feature type="domain" description="ApaG" evidence="2">
    <location>
        <begin position="219"/>
        <end position="338"/>
    </location>
</feature>
<dbReference type="GO" id="GO:0042645">
    <property type="term" value="C:mitochondrial nucleoid"/>
    <property type="evidence" value="ECO:0007669"/>
    <property type="project" value="TreeGrafter"/>
</dbReference>
<evidence type="ECO:0000313" key="3">
    <source>
        <dbReference type="EMBL" id="VDL94880.1"/>
    </source>
</evidence>
<accession>A0A183SW97</accession>
<evidence type="ECO:0000313" key="4">
    <source>
        <dbReference type="Proteomes" id="UP000275846"/>
    </source>
</evidence>